<dbReference type="Proteomes" id="UP001152561">
    <property type="component" value="Unassembled WGS sequence"/>
</dbReference>
<protein>
    <submittedName>
        <fullName evidence="1">Uncharacterized protein</fullName>
    </submittedName>
</protein>
<comment type="caution">
    <text evidence="1">The sequence shown here is derived from an EMBL/GenBank/DDBJ whole genome shotgun (WGS) entry which is preliminary data.</text>
</comment>
<name>A0A9Q1RDJ9_9SOLA</name>
<dbReference type="AlphaFoldDB" id="A0A9Q1RDJ9"/>
<keyword evidence="2" id="KW-1185">Reference proteome</keyword>
<sequence>MNALKKKLKKLMMDIQGLKKTMMAESEKIGYGQGDEESLSIAIQLSCGAEELKRISQIPFSVKTVTK</sequence>
<evidence type="ECO:0000313" key="2">
    <source>
        <dbReference type="Proteomes" id="UP001152561"/>
    </source>
</evidence>
<organism evidence="1 2">
    <name type="scientific">Anisodus acutangulus</name>
    <dbReference type="NCBI Taxonomy" id="402998"/>
    <lineage>
        <taxon>Eukaryota</taxon>
        <taxon>Viridiplantae</taxon>
        <taxon>Streptophyta</taxon>
        <taxon>Embryophyta</taxon>
        <taxon>Tracheophyta</taxon>
        <taxon>Spermatophyta</taxon>
        <taxon>Magnoliopsida</taxon>
        <taxon>eudicotyledons</taxon>
        <taxon>Gunneridae</taxon>
        <taxon>Pentapetalae</taxon>
        <taxon>asterids</taxon>
        <taxon>lamiids</taxon>
        <taxon>Solanales</taxon>
        <taxon>Solanaceae</taxon>
        <taxon>Solanoideae</taxon>
        <taxon>Hyoscyameae</taxon>
        <taxon>Anisodus</taxon>
    </lineage>
</organism>
<reference evidence="2" key="1">
    <citation type="journal article" date="2023" name="Proc. Natl. Acad. Sci. U.S.A.">
        <title>Genomic and structural basis for evolution of tropane alkaloid biosynthesis.</title>
        <authorList>
            <person name="Wanga Y.-J."/>
            <person name="Taina T."/>
            <person name="Yua J.-Y."/>
            <person name="Lia J."/>
            <person name="Xua B."/>
            <person name="Chenc J."/>
            <person name="D'Auriad J.C."/>
            <person name="Huanga J.-P."/>
            <person name="Huanga S.-X."/>
        </authorList>
    </citation>
    <scope>NUCLEOTIDE SEQUENCE [LARGE SCALE GENOMIC DNA]</scope>
    <source>
        <strain evidence="2">cv. KIB-2019</strain>
    </source>
</reference>
<dbReference type="EMBL" id="JAJAGQ010000010">
    <property type="protein sequence ID" value="KAJ8551634.1"/>
    <property type="molecule type" value="Genomic_DNA"/>
</dbReference>
<gene>
    <name evidence="1" type="ORF">K7X08_021649</name>
</gene>
<proteinExistence type="predicted"/>
<accession>A0A9Q1RDJ9</accession>
<evidence type="ECO:0000313" key="1">
    <source>
        <dbReference type="EMBL" id="KAJ8551634.1"/>
    </source>
</evidence>